<dbReference type="STRING" id="150374.A0A0M9VVI1"/>
<organism evidence="12 13">
    <name type="scientific">Escovopsis weberi</name>
    <dbReference type="NCBI Taxonomy" id="150374"/>
    <lineage>
        <taxon>Eukaryota</taxon>
        <taxon>Fungi</taxon>
        <taxon>Dikarya</taxon>
        <taxon>Ascomycota</taxon>
        <taxon>Pezizomycotina</taxon>
        <taxon>Sordariomycetes</taxon>
        <taxon>Hypocreomycetidae</taxon>
        <taxon>Hypocreales</taxon>
        <taxon>Hypocreaceae</taxon>
        <taxon>Escovopsis</taxon>
    </lineage>
</organism>
<evidence type="ECO:0000256" key="5">
    <source>
        <dbReference type="ARBA" id="ARBA00022833"/>
    </source>
</evidence>
<evidence type="ECO:0000259" key="11">
    <source>
        <dbReference type="PROSITE" id="PS50157"/>
    </source>
</evidence>
<dbReference type="GO" id="GO:0008270">
    <property type="term" value="F:zinc ion binding"/>
    <property type="evidence" value="ECO:0007669"/>
    <property type="project" value="UniProtKB-KW"/>
</dbReference>
<dbReference type="Pfam" id="PF00096">
    <property type="entry name" value="zf-C2H2"/>
    <property type="match status" value="1"/>
</dbReference>
<feature type="domain" description="C2H2-type" evidence="11">
    <location>
        <begin position="144"/>
        <end position="171"/>
    </location>
</feature>
<evidence type="ECO:0000256" key="7">
    <source>
        <dbReference type="ARBA" id="ARBA00023163"/>
    </source>
</evidence>
<evidence type="ECO:0000256" key="8">
    <source>
        <dbReference type="ARBA" id="ARBA00023242"/>
    </source>
</evidence>
<dbReference type="OrthoDB" id="8117402at2759"/>
<keyword evidence="3" id="KW-0677">Repeat</keyword>
<dbReference type="InterPro" id="IPR050331">
    <property type="entry name" value="Zinc_finger"/>
</dbReference>
<reference evidence="12 13" key="1">
    <citation type="submission" date="2015-07" db="EMBL/GenBank/DDBJ databases">
        <title>The genome of the fungus Escovopsis weberi, a specialized disease agent of ant agriculture.</title>
        <authorList>
            <person name="de Man T.J."/>
            <person name="Stajich J.E."/>
            <person name="Kubicek C.P."/>
            <person name="Chenthamara K."/>
            <person name="Atanasova L."/>
            <person name="Druzhinina I.S."/>
            <person name="Birnbaum S."/>
            <person name="Barribeau S.M."/>
            <person name="Teiling C."/>
            <person name="Suen G."/>
            <person name="Currie C."/>
            <person name="Gerardo N.M."/>
        </authorList>
    </citation>
    <scope>NUCLEOTIDE SEQUENCE [LARGE SCALE GENOMIC DNA]</scope>
</reference>
<dbReference type="EMBL" id="LGSR01000013">
    <property type="protein sequence ID" value="KOS21013.1"/>
    <property type="molecule type" value="Genomic_DNA"/>
</dbReference>
<keyword evidence="6" id="KW-0805">Transcription regulation</keyword>
<feature type="region of interest" description="Disordered" evidence="10">
    <location>
        <begin position="1"/>
        <end position="70"/>
    </location>
</feature>
<dbReference type="InterPro" id="IPR013087">
    <property type="entry name" value="Znf_C2H2_type"/>
</dbReference>
<feature type="domain" description="C2H2-type" evidence="11">
    <location>
        <begin position="172"/>
        <end position="199"/>
    </location>
</feature>
<accession>A0A0M9VVI1</accession>
<dbReference type="PANTHER" id="PTHR16515">
    <property type="entry name" value="PR DOMAIN ZINC FINGER PROTEIN"/>
    <property type="match status" value="1"/>
</dbReference>
<feature type="compositionally biased region" description="Polar residues" evidence="10">
    <location>
        <begin position="446"/>
        <end position="460"/>
    </location>
</feature>
<evidence type="ECO:0000256" key="9">
    <source>
        <dbReference type="PROSITE-ProRule" id="PRU00042"/>
    </source>
</evidence>
<name>A0A0M9VVI1_ESCWE</name>
<evidence type="ECO:0000256" key="4">
    <source>
        <dbReference type="ARBA" id="ARBA00022771"/>
    </source>
</evidence>
<dbReference type="PROSITE" id="PS00028">
    <property type="entry name" value="ZINC_FINGER_C2H2_1"/>
    <property type="match status" value="2"/>
</dbReference>
<evidence type="ECO:0000256" key="2">
    <source>
        <dbReference type="ARBA" id="ARBA00022723"/>
    </source>
</evidence>
<feature type="compositionally biased region" description="Low complexity" evidence="10">
    <location>
        <begin position="30"/>
        <end position="41"/>
    </location>
</feature>
<feature type="region of interest" description="Disordered" evidence="10">
    <location>
        <begin position="343"/>
        <end position="460"/>
    </location>
</feature>
<dbReference type="PROSITE" id="PS50157">
    <property type="entry name" value="ZINC_FINGER_C2H2_2"/>
    <property type="match status" value="2"/>
</dbReference>
<proteinExistence type="predicted"/>
<dbReference type="SMART" id="SM00355">
    <property type="entry name" value="ZnF_C2H2"/>
    <property type="match status" value="3"/>
</dbReference>
<keyword evidence="8" id="KW-0539">Nucleus</keyword>
<dbReference type="SUPFAM" id="SSF57667">
    <property type="entry name" value="beta-beta-alpha zinc fingers"/>
    <property type="match status" value="2"/>
</dbReference>
<dbReference type="FunFam" id="3.30.160.60:FF:000032">
    <property type="entry name" value="Krueppel-like factor 4"/>
    <property type="match status" value="1"/>
</dbReference>
<dbReference type="GO" id="GO:0005634">
    <property type="term" value="C:nucleus"/>
    <property type="evidence" value="ECO:0007669"/>
    <property type="project" value="UniProtKB-SubCell"/>
</dbReference>
<keyword evidence="5" id="KW-0862">Zinc</keyword>
<keyword evidence="13" id="KW-1185">Reference proteome</keyword>
<protein>
    <submittedName>
        <fullName evidence="12">Transcriptional regulator prz1</fullName>
    </submittedName>
</protein>
<dbReference type="PANTHER" id="PTHR16515:SF49">
    <property type="entry name" value="GASTRULA ZINC FINGER PROTEIN XLCGF49.1-LIKE-RELATED"/>
    <property type="match status" value="1"/>
</dbReference>
<feature type="region of interest" description="Disordered" evidence="10">
    <location>
        <begin position="95"/>
        <end position="142"/>
    </location>
</feature>
<evidence type="ECO:0000256" key="10">
    <source>
        <dbReference type="SAM" id="MobiDB-lite"/>
    </source>
</evidence>
<feature type="compositionally biased region" description="Polar residues" evidence="10">
    <location>
        <begin position="355"/>
        <end position="366"/>
    </location>
</feature>
<evidence type="ECO:0000313" key="13">
    <source>
        <dbReference type="Proteomes" id="UP000053831"/>
    </source>
</evidence>
<comment type="caution">
    <text evidence="12">The sequence shown here is derived from an EMBL/GenBank/DDBJ whole genome shotgun (WGS) entry which is preliminary data.</text>
</comment>
<sequence>MSGGVQAMSRPSDAPQLAPTAAMEPSSKTAHAAAAAAAAAAIPMPQTAGERPEDHPDLAPQSAADVAEPPVVTDSPAAMDLDVKGESIVPPQVAMQEERQQPTSLSYPGSLQAGGALEETPGRGMSFLVPSRNASPPASVGKKHKCPYCNTEFTRHHNLKSHLLTHSQEKPYLCNACQMRFRRLHDLKRHGKLHTGEKPHICPKCDRKFARGDALARHSKGVGGCAGRRSSMGGFGDGDELDGGIGDGDENVVMTGIAYDNNGDDEELRRQSVAGVTAQHLAAGQGDQFANAHARSYPPAAAAAAGTRGANSGLFPPNISQAQAAGGVAPSVSNNVPGGHAANVQVAAGGPGIYPQTTAGDGTKPSSPGFHGHEPNSVGRQRSPSLAQQMQQQQQQQQQQMGRRQSELQSPHGGQIRPKLPALSHPSHPGFQPSNSAGVSHGRTPSGATPNSDSGNMFAQSDPSVWAYIQTLEEKVKTLSDKVFSLDHEVAGLKKQLENQEGVAAG</sequence>
<dbReference type="AlphaFoldDB" id="A0A0M9VVI1"/>
<dbReference type="Gene3D" id="3.30.160.60">
    <property type="entry name" value="Classic Zinc Finger"/>
    <property type="match status" value="3"/>
</dbReference>
<evidence type="ECO:0000256" key="1">
    <source>
        <dbReference type="ARBA" id="ARBA00004123"/>
    </source>
</evidence>
<evidence type="ECO:0000256" key="6">
    <source>
        <dbReference type="ARBA" id="ARBA00023015"/>
    </source>
</evidence>
<keyword evidence="4 9" id="KW-0863">Zinc-finger</keyword>
<dbReference type="Proteomes" id="UP000053831">
    <property type="component" value="Unassembled WGS sequence"/>
</dbReference>
<keyword evidence="2" id="KW-0479">Metal-binding</keyword>
<gene>
    <name evidence="12" type="ORF">ESCO_004307</name>
</gene>
<dbReference type="InterPro" id="IPR036236">
    <property type="entry name" value="Znf_C2H2_sf"/>
</dbReference>
<evidence type="ECO:0000313" key="12">
    <source>
        <dbReference type="EMBL" id="KOS21013.1"/>
    </source>
</evidence>
<keyword evidence="7" id="KW-0804">Transcription</keyword>
<dbReference type="GO" id="GO:0010468">
    <property type="term" value="P:regulation of gene expression"/>
    <property type="evidence" value="ECO:0007669"/>
    <property type="project" value="TreeGrafter"/>
</dbReference>
<feature type="compositionally biased region" description="Low complexity" evidence="10">
    <location>
        <begin position="388"/>
        <end position="401"/>
    </location>
</feature>
<feature type="compositionally biased region" description="Polar residues" evidence="10">
    <location>
        <begin position="378"/>
        <end position="387"/>
    </location>
</feature>
<evidence type="ECO:0000256" key="3">
    <source>
        <dbReference type="ARBA" id="ARBA00022737"/>
    </source>
</evidence>
<comment type="subcellular location">
    <subcellularLocation>
        <location evidence="1">Nucleus</location>
    </subcellularLocation>
</comment>